<dbReference type="InterPro" id="IPR036457">
    <property type="entry name" value="PPM-type-like_dom_sf"/>
</dbReference>
<protein>
    <recommendedName>
        <fullName evidence="2">PPM-type phosphatase domain-containing protein</fullName>
    </recommendedName>
</protein>
<sequence>MMENLGIKKYYDRLSDDLRIARVMQNSLLPTRAKIKEISKSHKLNIAYQCESPDDLAGDFWGLDVLDDDRLFFYMADFSGHGLSAALNTFRLHSIMSVYSHELRDNILSPADYLERVNRDLFALLPMAQYATMVCGIIDLKRDVFTFASAAPLAPIKMTIGLQDMIALDPSGVPLGMIEDAAYEVREVAFKKNEMLFFYSDALIESQDMKGDIIGEDRFIDLCCEASVAAELPEKFLDRFMEKFDSHVVRPLQDDLTAVTLIRG</sequence>
<dbReference type="Gene3D" id="3.60.40.10">
    <property type="entry name" value="PPM-type phosphatase domain"/>
    <property type="match status" value="1"/>
</dbReference>
<dbReference type="PANTHER" id="PTHR43156:SF2">
    <property type="entry name" value="STAGE II SPORULATION PROTEIN E"/>
    <property type="match status" value="1"/>
</dbReference>
<feature type="domain" description="PPM-type phosphatase" evidence="2">
    <location>
        <begin position="41"/>
        <end position="263"/>
    </location>
</feature>
<dbReference type="InterPro" id="IPR001932">
    <property type="entry name" value="PPM-type_phosphatase-like_dom"/>
</dbReference>
<dbReference type="GO" id="GO:0016791">
    <property type="term" value="F:phosphatase activity"/>
    <property type="evidence" value="ECO:0007669"/>
    <property type="project" value="TreeGrafter"/>
</dbReference>
<accession>A0A3B1B8G2</accession>
<proteinExistence type="predicted"/>
<organism evidence="3">
    <name type="scientific">hydrothermal vent metagenome</name>
    <dbReference type="NCBI Taxonomy" id="652676"/>
    <lineage>
        <taxon>unclassified sequences</taxon>
        <taxon>metagenomes</taxon>
        <taxon>ecological metagenomes</taxon>
    </lineage>
</organism>
<reference evidence="3" key="1">
    <citation type="submission" date="2018-06" db="EMBL/GenBank/DDBJ databases">
        <authorList>
            <person name="Zhirakovskaya E."/>
        </authorList>
    </citation>
    <scope>NUCLEOTIDE SEQUENCE</scope>
</reference>
<evidence type="ECO:0000313" key="3">
    <source>
        <dbReference type="EMBL" id="VAX06600.1"/>
    </source>
</evidence>
<keyword evidence="1" id="KW-0378">Hydrolase</keyword>
<evidence type="ECO:0000256" key="1">
    <source>
        <dbReference type="ARBA" id="ARBA00022801"/>
    </source>
</evidence>
<dbReference type="SMART" id="SM00331">
    <property type="entry name" value="PP2C_SIG"/>
    <property type="match status" value="1"/>
</dbReference>
<dbReference type="PANTHER" id="PTHR43156">
    <property type="entry name" value="STAGE II SPORULATION PROTEIN E-RELATED"/>
    <property type="match status" value="1"/>
</dbReference>
<name>A0A3B1B8G2_9ZZZZ</name>
<gene>
    <name evidence="3" type="ORF">MNBD_ALPHA03-121</name>
</gene>
<dbReference type="Pfam" id="PF07228">
    <property type="entry name" value="SpoIIE"/>
    <property type="match status" value="1"/>
</dbReference>
<evidence type="ECO:0000259" key="2">
    <source>
        <dbReference type="SMART" id="SM00331"/>
    </source>
</evidence>
<dbReference type="InterPro" id="IPR052016">
    <property type="entry name" value="Bact_Sigma-Reg"/>
</dbReference>
<dbReference type="AlphaFoldDB" id="A0A3B1B8G2"/>
<dbReference type="EMBL" id="UOFW01000168">
    <property type="protein sequence ID" value="VAX06600.1"/>
    <property type="molecule type" value="Genomic_DNA"/>
</dbReference>